<comment type="subcellular location">
    <subcellularLocation>
        <location evidence="1">Cell membrane</location>
        <topology evidence="1">Multi-pass membrane protein</topology>
    </subcellularLocation>
</comment>
<keyword evidence="2" id="KW-0813">Transport</keyword>
<dbReference type="GO" id="GO:0022857">
    <property type="term" value="F:transmembrane transporter activity"/>
    <property type="evidence" value="ECO:0007669"/>
    <property type="project" value="InterPro"/>
</dbReference>
<dbReference type="PANTHER" id="PTHR23517">
    <property type="entry name" value="RESISTANCE PROTEIN MDTM, PUTATIVE-RELATED-RELATED"/>
    <property type="match status" value="1"/>
</dbReference>
<sequence length="420" mass="43371">MRSLDTIEWGVEHGSMTTTTITAPAVAPTRGIPHGISFWMIATVFLTQMAFCAVPTPLYAIYQQRDGFPTLVLTVIFVVYAVGVMLSLYLAGHLSDRLGRRRIILASLALNLVAAVLFLVWNDVAGLIVARFICGLGIGILTATATAHIAELGVAAGRSPLRSGIVSTFANLGGIGIGPLVAGVMATFIVQPLVAPYVLFAVLFIAEGLVVLFVPETVEQSAERFAYRPQRIAVPAAARGAYIAAAAAAFGAFAVFGTFTGLSSTFLVGLLGVRSHLLGGVVPFLVFMAAALAQIVTVRMAIRAQMMLALTAAVFGFAGLALGALAASLVLFLIGCGLAGAGVGIVFRASLGTVAGLADAARRGEALAGIFLVAYAGMTIPPLLTAAALTVWQVATVVVVIAVLMAALVVGSGWRMLREA</sequence>
<feature type="transmembrane region" description="Helical" evidence="7">
    <location>
        <begin position="68"/>
        <end position="91"/>
    </location>
</feature>
<feature type="domain" description="Major facilitator superfamily (MFS) profile" evidence="8">
    <location>
        <begin position="36"/>
        <end position="414"/>
    </location>
</feature>
<evidence type="ECO:0000313" key="9">
    <source>
        <dbReference type="EMBL" id="QAY59459.1"/>
    </source>
</evidence>
<dbReference type="Pfam" id="PF07690">
    <property type="entry name" value="MFS_1"/>
    <property type="match status" value="1"/>
</dbReference>
<dbReference type="InterPro" id="IPR020846">
    <property type="entry name" value="MFS_dom"/>
</dbReference>
<dbReference type="Proteomes" id="UP000293995">
    <property type="component" value="Chromosome"/>
</dbReference>
<name>A0A4P6EEG0_9MICO</name>
<evidence type="ECO:0000256" key="5">
    <source>
        <dbReference type="ARBA" id="ARBA00022989"/>
    </source>
</evidence>
<evidence type="ECO:0000256" key="4">
    <source>
        <dbReference type="ARBA" id="ARBA00022692"/>
    </source>
</evidence>
<dbReference type="PANTHER" id="PTHR23517:SF13">
    <property type="entry name" value="MAJOR FACILITATOR SUPERFAMILY MFS_1"/>
    <property type="match status" value="1"/>
</dbReference>
<dbReference type="InterPro" id="IPR036259">
    <property type="entry name" value="MFS_trans_sf"/>
</dbReference>
<gene>
    <name evidence="9" type="ORF">ET475_05255</name>
</gene>
<evidence type="ECO:0000256" key="2">
    <source>
        <dbReference type="ARBA" id="ARBA00022448"/>
    </source>
</evidence>
<evidence type="ECO:0000256" key="6">
    <source>
        <dbReference type="ARBA" id="ARBA00023136"/>
    </source>
</evidence>
<keyword evidence="6 7" id="KW-0472">Membrane</keyword>
<feature type="transmembrane region" description="Helical" evidence="7">
    <location>
        <begin position="332"/>
        <end position="354"/>
    </location>
</feature>
<feature type="transmembrane region" description="Helical" evidence="7">
    <location>
        <begin position="390"/>
        <end position="414"/>
    </location>
</feature>
<evidence type="ECO:0000256" key="1">
    <source>
        <dbReference type="ARBA" id="ARBA00004651"/>
    </source>
</evidence>
<dbReference type="KEGG" id="mprt:ET475_05255"/>
<keyword evidence="5 7" id="KW-1133">Transmembrane helix</keyword>
<evidence type="ECO:0000256" key="7">
    <source>
        <dbReference type="SAM" id="Phobius"/>
    </source>
</evidence>
<feature type="transmembrane region" description="Helical" evidence="7">
    <location>
        <begin position="169"/>
        <end position="190"/>
    </location>
</feature>
<protein>
    <submittedName>
        <fullName evidence="9">MFS transporter</fullName>
    </submittedName>
</protein>
<reference evidence="9 10" key="1">
    <citation type="submission" date="2019-01" db="EMBL/GenBank/DDBJ databases">
        <title>Genome sequencing of strain DFW100M-13.</title>
        <authorList>
            <person name="Heo J."/>
            <person name="Kim S.-J."/>
            <person name="Kim J.-S."/>
            <person name="Hong S.-B."/>
            <person name="Kwon S.-W."/>
        </authorList>
    </citation>
    <scope>NUCLEOTIDE SEQUENCE [LARGE SCALE GENOMIC DNA]</scope>
    <source>
        <strain evidence="9 10">DFW100M-13</strain>
    </source>
</reference>
<proteinExistence type="predicted"/>
<feature type="transmembrane region" description="Helical" evidence="7">
    <location>
        <begin position="103"/>
        <end position="121"/>
    </location>
</feature>
<dbReference type="PROSITE" id="PS50850">
    <property type="entry name" value="MFS"/>
    <property type="match status" value="1"/>
</dbReference>
<feature type="transmembrane region" description="Helical" evidence="7">
    <location>
        <begin position="366"/>
        <end position="384"/>
    </location>
</feature>
<feature type="transmembrane region" description="Helical" evidence="7">
    <location>
        <begin position="308"/>
        <end position="326"/>
    </location>
</feature>
<dbReference type="InterPro" id="IPR050171">
    <property type="entry name" value="MFS_Transporters"/>
</dbReference>
<keyword evidence="3" id="KW-1003">Cell membrane</keyword>
<organism evidence="9 10">
    <name type="scientific">Microbacterium protaetiae</name>
    <dbReference type="NCBI Taxonomy" id="2509458"/>
    <lineage>
        <taxon>Bacteria</taxon>
        <taxon>Bacillati</taxon>
        <taxon>Actinomycetota</taxon>
        <taxon>Actinomycetes</taxon>
        <taxon>Micrococcales</taxon>
        <taxon>Microbacteriaceae</taxon>
        <taxon>Microbacterium</taxon>
    </lineage>
</organism>
<feature type="transmembrane region" description="Helical" evidence="7">
    <location>
        <begin position="38"/>
        <end position="62"/>
    </location>
</feature>
<dbReference type="InterPro" id="IPR011701">
    <property type="entry name" value="MFS"/>
</dbReference>
<accession>A0A4P6EEG0</accession>
<feature type="transmembrane region" description="Helical" evidence="7">
    <location>
        <begin position="196"/>
        <end position="215"/>
    </location>
</feature>
<dbReference type="OrthoDB" id="3177957at2"/>
<keyword evidence="4 7" id="KW-0812">Transmembrane</keyword>
<feature type="transmembrane region" description="Helical" evidence="7">
    <location>
        <begin position="236"/>
        <end position="256"/>
    </location>
</feature>
<feature type="transmembrane region" description="Helical" evidence="7">
    <location>
        <begin position="276"/>
        <end position="296"/>
    </location>
</feature>
<evidence type="ECO:0000256" key="3">
    <source>
        <dbReference type="ARBA" id="ARBA00022475"/>
    </source>
</evidence>
<dbReference type="GO" id="GO:0005886">
    <property type="term" value="C:plasma membrane"/>
    <property type="evidence" value="ECO:0007669"/>
    <property type="project" value="UniProtKB-SubCell"/>
</dbReference>
<dbReference type="AlphaFoldDB" id="A0A4P6EEG0"/>
<evidence type="ECO:0000259" key="8">
    <source>
        <dbReference type="PROSITE" id="PS50850"/>
    </source>
</evidence>
<dbReference type="Gene3D" id="1.20.1250.20">
    <property type="entry name" value="MFS general substrate transporter like domains"/>
    <property type="match status" value="1"/>
</dbReference>
<evidence type="ECO:0000313" key="10">
    <source>
        <dbReference type="Proteomes" id="UP000293995"/>
    </source>
</evidence>
<keyword evidence="10" id="KW-1185">Reference proteome</keyword>
<feature type="transmembrane region" description="Helical" evidence="7">
    <location>
        <begin position="127"/>
        <end position="149"/>
    </location>
</feature>
<dbReference type="SUPFAM" id="SSF103473">
    <property type="entry name" value="MFS general substrate transporter"/>
    <property type="match status" value="1"/>
</dbReference>
<dbReference type="EMBL" id="CP035494">
    <property type="protein sequence ID" value="QAY59459.1"/>
    <property type="molecule type" value="Genomic_DNA"/>
</dbReference>